<dbReference type="AlphaFoldDB" id="A0A8H3GHS5"/>
<dbReference type="Proteomes" id="UP000663853">
    <property type="component" value="Unassembled WGS sequence"/>
</dbReference>
<feature type="region of interest" description="Disordered" evidence="1">
    <location>
        <begin position="1"/>
        <end position="36"/>
    </location>
</feature>
<feature type="region of interest" description="Disordered" evidence="1">
    <location>
        <begin position="85"/>
        <end position="181"/>
    </location>
</feature>
<proteinExistence type="predicted"/>
<comment type="caution">
    <text evidence="2">The sequence shown here is derived from an EMBL/GenBank/DDBJ whole genome shotgun (WGS) entry which is preliminary data.</text>
</comment>
<organism evidence="2 3">
    <name type="scientific">Rhizoctonia solani</name>
    <dbReference type="NCBI Taxonomy" id="456999"/>
    <lineage>
        <taxon>Eukaryota</taxon>
        <taxon>Fungi</taxon>
        <taxon>Dikarya</taxon>
        <taxon>Basidiomycota</taxon>
        <taxon>Agaricomycotina</taxon>
        <taxon>Agaricomycetes</taxon>
        <taxon>Cantharellales</taxon>
        <taxon>Ceratobasidiaceae</taxon>
        <taxon>Rhizoctonia</taxon>
    </lineage>
</organism>
<evidence type="ECO:0000313" key="2">
    <source>
        <dbReference type="EMBL" id="CAE6450626.1"/>
    </source>
</evidence>
<protein>
    <submittedName>
        <fullName evidence="2">Uncharacterized protein</fullName>
    </submittedName>
</protein>
<accession>A0A8H3GHS5</accession>
<name>A0A8H3GHS5_9AGAM</name>
<evidence type="ECO:0000313" key="3">
    <source>
        <dbReference type="Proteomes" id="UP000663853"/>
    </source>
</evidence>
<reference evidence="2" key="1">
    <citation type="submission" date="2021-01" db="EMBL/GenBank/DDBJ databases">
        <authorList>
            <person name="Kaushik A."/>
        </authorList>
    </citation>
    <scope>NUCLEOTIDE SEQUENCE</scope>
    <source>
        <strain evidence="2">AG6-10EEA</strain>
    </source>
</reference>
<dbReference type="EMBL" id="CAJMXA010001079">
    <property type="protein sequence ID" value="CAE6450626.1"/>
    <property type="molecule type" value="Genomic_DNA"/>
</dbReference>
<feature type="compositionally biased region" description="Basic and acidic residues" evidence="1">
    <location>
        <begin position="158"/>
        <end position="167"/>
    </location>
</feature>
<gene>
    <name evidence="2" type="ORF">RDB_LOCUS49336</name>
</gene>
<sequence length="181" mass="19577">MSSPARKPSCLKQCSPDVRRSLSNPDAASGSVGGTSEMLPYAQANVHFPTAKRELVKTRVTHSPSSYDRSPIVVMPNSCALPARGCPGRTYDASVDGRAMHPARRRSPTPCPPLVPDEGSSDDSDGLTSPPPERTPPMFSEHDRAMMFAAARPKARRSSREFRRPSYEDFSAPDEGCLGGF</sequence>
<evidence type="ECO:0000256" key="1">
    <source>
        <dbReference type="SAM" id="MobiDB-lite"/>
    </source>
</evidence>